<dbReference type="Pfam" id="PF14310">
    <property type="entry name" value="Fn3-like"/>
    <property type="match status" value="1"/>
</dbReference>
<feature type="compositionally biased region" description="Low complexity" evidence="3">
    <location>
        <begin position="31"/>
        <end position="44"/>
    </location>
</feature>
<dbReference type="InterPro" id="IPR036962">
    <property type="entry name" value="Glyco_hydro_3_N_sf"/>
</dbReference>
<evidence type="ECO:0000256" key="1">
    <source>
        <dbReference type="ARBA" id="ARBA00005336"/>
    </source>
</evidence>
<dbReference type="InterPro" id="IPR001764">
    <property type="entry name" value="Glyco_hydro_3_N"/>
</dbReference>
<feature type="domain" description="Fibronectin type III-like" evidence="4">
    <location>
        <begin position="631"/>
        <end position="700"/>
    </location>
</feature>
<accession>A0A8J3QPZ5</accession>
<dbReference type="AlphaFoldDB" id="A0A8J3QPZ5"/>
<keyword evidence="2 5" id="KW-0378">Hydrolase</keyword>
<comment type="similarity">
    <text evidence="1">Belongs to the glycosyl hydrolase 3 family.</text>
</comment>
<comment type="caution">
    <text evidence="5">The sequence shown here is derived from an EMBL/GenBank/DDBJ whole genome shotgun (WGS) entry which is preliminary data.</text>
</comment>
<dbReference type="Pfam" id="PF00933">
    <property type="entry name" value="Glyco_hydro_3"/>
    <property type="match status" value="1"/>
</dbReference>
<dbReference type="PRINTS" id="PR00133">
    <property type="entry name" value="GLHYDRLASE3"/>
</dbReference>
<dbReference type="Gene3D" id="3.40.50.1700">
    <property type="entry name" value="Glycoside hydrolase family 3 C-terminal domain"/>
    <property type="match status" value="2"/>
</dbReference>
<keyword evidence="6" id="KW-1185">Reference proteome</keyword>
<dbReference type="InterPro" id="IPR026891">
    <property type="entry name" value="Fn3-like"/>
</dbReference>
<proteinExistence type="inferred from homology"/>
<dbReference type="Gene3D" id="2.60.40.10">
    <property type="entry name" value="Immunoglobulins"/>
    <property type="match status" value="1"/>
</dbReference>
<dbReference type="EMBL" id="BONZ01000023">
    <property type="protein sequence ID" value="GIH14359.1"/>
    <property type="molecule type" value="Genomic_DNA"/>
</dbReference>
<evidence type="ECO:0000256" key="3">
    <source>
        <dbReference type="SAM" id="MobiDB-lite"/>
    </source>
</evidence>
<dbReference type="InterPro" id="IPR002772">
    <property type="entry name" value="Glyco_hydro_3_C"/>
</dbReference>
<feature type="region of interest" description="Disordered" evidence="3">
    <location>
        <begin position="31"/>
        <end position="54"/>
    </location>
</feature>
<evidence type="ECO:0000313" key="5">
    <source>
        <dbReference type="EMBL" id="GIH14359.1"/>
    </source>
</evidence>
<evidence type="ECO:0000259" key="4">
    <source>
        <dbReference type="SMART" id="SM01217"/>
    </source>
</evidence>
<gene>
    <name evidence="5" type="primary">bglX_1</name>
    <name evidence="5" type="ORF">Raf01_25310</name>
</gene>
<dbReference type="Pfam" id="PF01915">
    <property type="entry name" value="Glyco_hydro_3_C"/>
    <property type="match status" value="1"/>
</dbReference>
<dbReference type="PANTHER" id="PTHR42715">
    <property type="entry name" value="BETA-GLUCOSIDASE"/>
    <property type="match status" value="1"/>
</dbReference>
<reference evidence="5" key="1">
    <citation type="submission" date="2021-01" db="EMBL/GenBank/DDBJ databases">
        <title>Whole genome shotgun sequence of Rugosimonospora africana NBRC 104875.</title>
        <authorList>
            <person name="Komaki H."/>
            <person name="Tamura T."/>
        </authorList>
    </citation>
    <scope>NUCLEOTIDE SEQUENCE</scope>
    <source>
        <strain evidence="5">NBRC 104875</strain>
    </source>
</reference>
<evidence type="ECO:0000256" key="2">
    <source>
        <dbReference type="ARBA" id="ARBA00022801"/>
    </source>
</evidence>
<dbReference type="Gene3D" id="3.20.20.300">
    <property type="entry name" value="Glycoside hydrolase, family 3, N-terminal domain"/>
    <property type="match status" value="2"/>
</dbReference>
<name>A0A8J3QPZ5_9ACTN</name>
<dbReference type="GO" id="GO:0009251">
    <property type="term" value="P:glucan catabolic process"/>
    <property type="evidence" value="ECO:0007669"/>
    <property type="project" value="TreeGrafter"/>
</dbReference>
<dbReference type="SMART" id="SM01217">
    <property type="entry name" value="Fn3_like"/>
    <property type="match status" value="1"/>
</dbReference>
<organism evidence="5 6">
    <name type="scientific">Rugosimonospora africana</name>
    <dbReference type="NCBI Taxonomy" id="556532"/>
    <lineage>
        <taxon>Bacteria</taxon>
        <taxon>Bacillati</taxon>
        <taxon>Actinomycetota</taxon>
        <taxon>Actinomycetes</taxon>
        <taxon>Micromonosporales</taxon>
        <taxon>Micromonosporaceae</taxon>
        <taxon>Rugosimonospora</taxon>
    </lineage>
</organism>
<dbReference type="InterPro" id="IPR036881">
    <property type="entry name" value="Glyco_hydro_3_C_sf"/>
</dbReference>
<dbReference type="RefSeq" id="WP_203918025.1">
    <property type="nucleotide sequence ID" value="NZ_BONZ01000023.1"/>
</dbReference>
<dbReference type="PANTHER" id="PTHR42715:SF10">
    <property type="entry name" value="BETA-GLUCOSIDASE"/>
    <property type="match status" value="1"/>
</dbReference>
<dbReference type="InterPro" id="IPR050288">
    <property type="entry name" value="Cellulose_deg_GH3"/>
</dbReference>
<sequence>MKKSTYLRFVPVVAGCLVLAAGGVVIDRVTSSDATSSNGASSNDRPWLRTTESPQLRARQLVARMTLDEKLSQVSTSAAGRGGGGIARLVPGIPRLGVPDFRIANGPAGLGSGTTPKQASATALPAPVALAASFDPDLAGRYGTVEGRETANSGYSLLEAPSVNIVRVPGSGRAFENYGEDPYLAGQLAVANIHAIQSQGVLAEVKHFVANDQETDRLTINEKVDDRTLHEIYLPPFEAAVKQGDVAAVMCAYPSVNDEFMCQNAPLLNRVLRGQWGFGGFVQSDAGATHSAVGSVQAGQDLELAAAGPYHRDLRQAVLDGKVSESSLSTLIERRMATEIRFGLFDHPVRPGPIDAAAGGRVARAVSEQGTVLLKNSGKQLPLNPATVHSIAVIGRCAQSPPPAGGGSSHVNPLYTVTPAQGIRRRAGSAVTVTSYDGSDTGTAVQRAAAADVAVVVVSDQESEGSDRMSLALPGNQNQLVAAVAAANPHTVVVVDSGGPVLMPWLGAVPAVLEAWYPGEEAGNALAAVLFGDVNPSGKLPVTFPASDATGPLGSRAQFPGVDGTVSYTEGLRVGYRWYGAQHVRPLFPFGYGLSYTSFRYGQLTVSPAADHHDVTVTVDVTNTGDRAGADVVQVYLSYPPAAGEPPNQLRAFRKVSLDPGQTRTVSLTLDRDAFTVWNSSAQAWRTVAGTYPLSVGDSSADLPLHASVTMPATP</sequence>
<dbReference type="SUPFAM" id="SSF52279">
    <property type="entry name" value="Beta-D-glucan exohydrolase, C-terminal domain"/>
    <property type="match status" value="1"/>
</dbReference>
<dbReference type="GO" id="GO:0008422">
    <property type="term" value="F:beta-glucosidase activity"/>
    <property type="evidence" value="ECO:0007669"/>
    <property type="project" value="TreeGrafter"/>
</dbReference>
<evidence type="ECO:0000313" key="6">
    <source>
        <dbReference type="Proteomes" id="UP000642748"/>
    </source>
</evidence>
<protein>
    <submittedName>
        <fullName evidence="5">Glycosyl hydrolase</fullName>
    </submittedName>
</protein>
<dbReference type="InterPro" id="IPR017853">
    <property type="entry name" value="GH"/>
</dbReference>
<dbReference type="Proteomes" id="UP000642748">
    <property type="component" value="Unassembled WGS sequence"/>
</dbReference>
<dbReference type="SUPFAM" id="SSF51445">
    <property type="entry name" value="(Trans)glycosidases"/>
    <property type="match status" value="1"/>
</dbReference>
<dbReference type="InterPro" id="IPR013783">
    <property type="entry name" value="Ig-like_fold"/>
</dbReference>